<evidence type="ECO:0000256" key="1">
    <source>
        <dbReference type="ARBA" id="ARBA00001974"/>
    </source>
</evidence>
<dbReference type="PANTHER" id="PTHR11552:SF147">
    <property type="entry name" value="CHOLINE DEHYDROGENASE, MITOCHONDRIAL"/>
    <property type="match status" value="1"/>
</dbReference>
<dbReference type="InterPro" id="IPR012132">
    <property type="entry name" value="GMC_OxRdtase"/>
</dbReference>
<evidence type="ECO:0000313" key="7">
    <source>
        <dbReference type="EMBL" id="CAG7824981.1"/>
    </source>
</evidence>
<reference evidence="7" key="1">
    <citation type="submission" date="2021-06" db="EMBL/GenBank/DDBJ databases">
        <authorList>
            <person name="Hodson N. C."/>
            <person name="Mongue J. A."/>
            <person name="Jaron S. K."/>
        </authorList>
    </citation>
    <scope>NUCLEOTIDE SEQUENCE</scope>
</reference>
<accession>A0A8J2PRP2</accession>
<gene>
    <name evidence="7" type="ORF">AFUS01_LOCUS35110</name>
</gene>
<dbReference type="PANTHER" id="PTHR11552">
    <property type="entry name" value="GLUCOSE-METHANOL-CHOLINE GMC OXIDOREDUCTASE"/>
    <property type="match status" value="1"/>
</dbReference>
<dbReference type="Pfam" id="PF00732">
    <property type="entry name" value="GMC_oxred_N"/>
    <property type="match status" value="1"/>
</dbReference>
<organism evidence="7 8">
    <name type="scientific">Allacma fusca</name>
    <dbReference type="NCBI Taxonomy" id="39272"/>
    <lineage>
        <taxon>Eukaryota</taxon>
        <taxon>Metazoa</taxon>
        <taxon>Ecdysozoa</taxon>
        <taxon>Arthropoda</taxon>
        <taxon>Hexapoda</taxon>
        <taxon>Collembola</taxon>
        <taxon>Symphypleona</taxon>
        <taxon>Sminthuridae</taxon>
        <taxon>Allacma</taxon>
    </lineage>
</organism>
<evidence type="ECO:0000256" key="4">
    <source>
        <dbReference type="RuleBase" id="RU003968"/>
    </source>
</evidence>
<dbReference type="OrthoDB" id="269227at2759"/>
<dbReference type="InterPro" id="IPR000172">
    <property type="entry name" value="GMC_OxRdtase_N"/>
</dbReference>
<keyword evidence="3 4" id="KW-0274">FAD</keyword>
<keyword evidence="2 4" id="KW-0285">Flavoprotein</keyword>
<dbReference type="EMBL" id="CAJVCH010534552">
    <property type="protein sequence ID" value="CAG7824981.1"/>
    <property type="molecule type" value="Genomic_DNA"/>
</dbReference>
<feature type="domain" description="Glucose-methanol-choline oxidoreductase N-terminal" evidence="6">
    <location>
        <begin position="137"/>
        <end position="160"/>
    </location>
</feature>
<protein>
    <recommendedName>
        <fullName evidence="6">Glucose-methanol-choline oxidoreductase N-terminal domain-containing protein</fullName>
    </recommendedName>
</protein>
<comment type="cofactor">
    <cofactor evidence="1">
        <name>FAD</name>
        <dbReference type="ChEBI" id="CHEBI:57692"/>
    </cofactor>
</comment>
<evidence type="ECO:0000256" key="3">
    <source>
        <dbReference type="ARBA" id="ARBA00022827"/>
    </source>
</evidence>
<dbReference type="GO" id="GO:0050660">
    <property type="term" value="F:flavin adenine dinucleotide binding"/>
    <property type="evidence" value="ECO:0007669"/>
    <property type="project" value="InterPro"/>
</dbReference>
<feature type="transmembrane region" description="Helical" evidence="5">
    <location>
        <begin position="20"/>
        <end position="42"/>
    </location>
</feature>
<comment type="similarity">
    <text evidence="4">Belongs to the GMC oxidoreductase family.</text>
</comment>
<dbReference type="PROSITE" id="PS00623">
    <property type="entry name" value="GMC_OXRED_1"/>
    <property type="match status" value="1"/>
</dbReference>
<dbReference type="Proteomes" id="UP000708208">
    <property type="component" value="Unassembled WGS sequence"/>
</dbReference>
<evidence type="ECO:0000259" key="6">
    <source>
        <dbReference type="PROSITE" id="PS00623"/>
    </source>
</evidence>
<evidence type="ECO:0000256" key="5">
    <source>
        <dbReference type="SAM" id="Phobius"/>
    </source>
</evidence>
<sequence length="295" mass="33200">MASTGVPLLFQTAVNPLSTTFSYVLFGVIGTFTSLIVTYHTLDVLQDQFSSFNDVEDTFDFVIVGAGSAGSVLANRLSEDYKVLVLEAGGEPNPLHSIPVLSLFLLNIPHVDWQYFTTPQKKSCLAMNNRQCAWPRGKALGGSSNLNFMIYIRGHPKDFDHWANVTGDPKWEYENVLPFFKKSEDYHGDWDVGRYHAHGGNLNVAQPSYVGMAEMFCEAGKEFGYPRTDLNAEFKEGCSPIYYTQKNGRRFGTYKAFIEPIRDRKNLYIYKFSHVTKIMNRSTGAFGILEDSSQS</sequence>
<dbReference type="GO" id="GO:0016614">
    <property type="term" value="F:oxidoreductase activity, acting on CH-OH group of donors"/>
    <property type="evidence" value="ECO:0007669"/>
    <property type="project" value="InterPro"/>
</dbReference>
<evidence type="ECO:0000313" key="8">
    <source>
        <dbReference type="Proteomes" id="UP000708208"/>
    </source>
</evidence>
<name>A0A8J2PRP2_9HEXA</name>
<keyword evidence="5" id="KW-0812">Transmembrane</keyword>
<evidence type="ECO:0000256" key="2">
    <source>
        <dbReference type="ARBA" id="ARBA00022630"/>
    </source>
</evidence>
<keyword evidence="5" id="KW-0472">Membrane</keyword>
<keyword evidence="8" id="KW-1185">Reference proteome</keyword>
<keyword evidence="5" id="KW-1133">Transmembrane helix</keyword>
<dbReference type="AlphaFoldDB" id="A0A8J2PRP2"/>
<comment type="caution">
    <text evidence="7">The sequence shown here is derived from an EMBL/GenBank/DDBJ whole genome shotgun (WGS) entry which is preliminary data.</text>
</comment>
<proteinExistence type="inferred from homology"/>